<keyword evidence="2" id="KW-0614">Plasmid</keyword>
<protein>
    <recommendedName>
        <fullName evidence="1">CHAT domain-containing protein</fullName>
    </recommendedName>
</protein>
<dbReference type="AlphaFoldDB" id="F4L7M6"/>
<reference evidence="2 3" key="1">
    <citation type="journal article" date="2011" name="Stand. Genomic Sci.">
        <title>Complete genome sequence of Haliscomenobacter hydrossis type strain (O).</title>
        <authorList>
            <consortium name="US DOE Joint Genome Institute (JGI-PGF)"/>
            <person name="Daligault H."/>
            <person name="Lapidus A."/>
            <person name="Zeytun A."/>
            <person name="Nolan M."/>
            <person name="Lucas S."/>
            <person name="Del Rio T.G."/>
            <person name="Tice H."/>
            <person name="Cheng J.F."/>
            <person name="Tapia R."/>
            <person name="Han C."/>
            <person name="Goodwin L."/>
            <person name="Pitluck S."/>
            <person name="Liolios K."/>
            <person name="Pagani I."/>
            <person name="Ivanova N."/>
            <person name="Huntemann M."/>
            <person name="Mavromatis K."/>
            <person name="Mikhailova N."/>
            <person name="Pati A."/>
            <person name="Chen A."/>
            <person name="Palaniappan K."/>
            <person name="Land M."/>
            <person name="Hauser L."/>
            <person name="Brambilla E.M."/>
            <person name="Rohde M."/>
            <person name="Verbarg S."/>
            <person name="Goker M."/>
            <person name="Bristow J."/>
            <person name="Eisen J.A."/>
            <person name="Markowitz V."/>
            <person name="Hugenholtz P."/>
            <person name="Kyrpides N.C."/>
            <person name="Klenk H.P."/>
            <person name="Woyke T."/>
        </authorList>
    </citation>
    <scope>NUCLEOTIDE SEQUENCE [LARGE SCALE GENOMIC DNA]</scope>
    <source>
        <strain evidence="3">ATCC 27775 / DSM 1100 / LMG 10767 / O</strain>
        <plasmid evidence="3">Plasmid pHALHY01</plasmid>
    </source>
</reference>
<dbReference type="InterPro" id="IPR024983">
    <property type="entry name" value="CHAT_dom"/>
</dbReference>
<feature type="domain" description="CHAT" evidence="1">
    <location>
        <begin position="42"/>
        <end position="165"/>
    </location>
</feature>
<gene>
    <name evidence="2" type="ordered locus">Halhy_6568</name>
</gene>
<reference key="2">
    <citation type="submission" date="2011-04" db="EMBL/GenBank/DDBJ databases">
        <title>Complete sequence of plasmid 1 of Haliscomenobacter hydrossis DSM 1100.</title>
        <authorList>
            <consortium name="US DOE Joint Genome Institute (JGI-PGF)"/>
            <person name="Lucas S."/>
            <person name="Han J."/>
            <person name="Lapidus A."/>
            <person name="Bruce D."/>
            <person name="Goodwin L."/>
            <person name="Pitluck S."/>
            <person name="Peters L."/>
            <person name="Kyrpides N."/>
            <person name="Mavromatis K."/>
            <person name="Ivanova N."/>
            <person name="Ovchinnikova G."/>
            <person name="Pagani I."/>
            <person name="Daligault H."/>
            <person name="Detter J.C."/>
            <person name="Han C."/>
            <person name="Land M."/>
            <person name="Hauser L."/>
            <person name="Markowitz V."/>
            <person name="Cheng J.-F."/>
            <person name="Hugenholtz P."/>
            <person name="Woyke T."/>
            <person name="Wu D."/>
            <person name="Verbarg S."/>
            <person name="Frueling A."/>
            <person name="Brambilla E."/>
            <person name="Klenk H.-P."/>
            <person name="Eisen J.A."/>
        </authorList>
    </citation>
    <scope>NUCLEOTIDE SEQUENCE</scope>
    <source>
        <strain>DSM 1100</strain>
    </source>
</reference>
<evidence type="ECO:0000313" key="3">
    <source>
        <dbReference type="Proteomes" id="UP000008461"/>
    </source>
</evidence>
<dbReference type="KEGG" id="hhy:Halhy_6568"/>
<dbReference type="RefSeq" id="WP_013768901.1">
    <property type="nucleotide sequence ID" value="NC_015511.1"/>
</dbReference>
<sequence length="548" mass="62049">MPERPVVLTAFANSLEADYLAELVQERDRLQQILAPLPYLQHLDLPSAKTRQLVGMLTQFKDELLIFHFGGHADGSQLYFDDAGGHVLGLAQLLALHPELKLVFLNGCNTQAQAAQYLDLGIPAVIATTCPVADGQAKQFAETFYTGLVAGHTLKEAFQLATGAMKLTQVGPAGEEIVNLRGVRLRNQPLPELSWRLYVTNDEVLDWKLQEIAAELSVTTNTQDIAGSGINAFQNLHNSTVSVINNYGLAPAPLVPQHTDEFLDTLAKLSYKQSPPSELYLVNCDRTHQLLDMQDHREKSPGHQFYFILSCPSQHPRSLVQRYIFDILDQFDQDTARRSIQYKRIQEFDGARRMAIQIVEAGRKVEWLQRDWLAQVQKSSQDFSAFLEVELPQLKHDYLAAGYEFFAGDWPLDRFELLLKNWLQCFSTKASAGPQCLFFFILNIDSIHCKNSLSLTEMGLVNCIQELATLHAEDTLVIDQLPQVEVRDVQTWLDKLLEGGKRRTLFEIWCKKNEVRSGFAPDDRLDMADASTFMQELWNQGRQIQKTI</sequence>
<dbReference type="OrthoDB" id="1164785at2"/>
<dbReference type="Pfam" id="PF12770">
    <property type="entry name" value="CHAT"/>
    <property type="match status" value="1"/>
</dbReference>
<evidence type="ECO:0000313" key="2">
    <source>
        <dbReference type="EMBL" id="AEE54384.1"/>
    </source>
</evidence>
<name>F4L7M6_HALH1</name>
<dbReference type="Proteomes" id="UP000008461">
    <property type="component" value="Plasmid pHALHY01"/>
</dbReference>
<evidence type="ECO:0000259" key="1">
    <source>
        <dbReference type="Pfam" id="PF12770"/>
    </source>
</evidence>
<keyword evidence="3" id="KW-1185">Reference proteome</keyword>
<geneLocation type="plasmid" evidence="2 3">
    <name>pHALHY01</name>
</geneLocation>
<proteinExistence type="predicted"/>
<dbReference type="EMBL" id="CP002692">
    <property type="protein sequence ID" value="AEE54384.1"/>
    <property type="molecule type" value="Genomic_DNA"/>
</dbReference>
<accession>F4L7M6</accession>
<dbReference type="HOGENOM" id="CLU_496751_0_0_10"/>
<organism evidence="2 3">
    <name type="scientific">Haliscomenobacter hydrossis (strain ATCC 27775 / DSM 1100 / LMG 10767 / O)</name>
    <dbReference type="NCBI Taxonomy" id="760192"/>
    <lineage>
        <taxon>Bacteria</taxon>
        <taxon>Pseudomonadati</taxon>
        <taxon>Bacteroidota</taxon>
        <taxon>Saprospiria</taxon>
        <taxon>Saprospirales</taxon>
        <taxon>Haliscomenobacteraceae</taxon>
        <taxon>Haliscomenobacter</taxon>
    </lineage>
</organism>